<dbReference type="InterPro" id="IPR000415">
    <property type="entry name" value="Nitroreductase-like"/>
</dbReference>
<evidence type="ECO:0000313" key="3">
    <source>
        <dbReference type="Proteomes" id="UP001144280"/>
    </source>
</evidence>
<reference evidence="2" key="1">
    <citation type="submission" date="2022-12" db="EMBL/GenBank/DDBJ databases">
        <title>New Phytohabitans aurantiacus sp. RD004123 nov., an actinomycete isolated from soil.</title>
        <authorList>
            <person name="Triningsih D.W."/>
            <person name="Harunari E."/>
            <person name="Igarashi Y."/>
        </authorList>
    </citation>
    <scope>NUCLEOTIDE SEQUENCE</scope>
    <source>
        <strain evidence="2">RD004123</strain>
    </source>
</reference>
<evidence type="ECO:0000256" key="1">
    <source>
        <dbReference type="SAM" id="MobiDB-lite"/>
    </source>
</evidence>
<dbReference type="Proteomes" id="UP001144280">
    <property type="component" value="Unassembled WGS sequence"/>
</dbReference>
<feature type="region of interest" description="Disordered" evidence="1">
    <location>
        <begin position="188"/>
        <end position="229"/>
    </location>
</feature>
<keyword evidence="3" id="KW-1185">Reference proteome</keyword>
<organism evidence="2 3">
    <name type="scientific">Phytohabitans aurantiacus</name>
    <dbReference type="NCBI Taxonomy" id="3016789"/>
    <lineage>
        <taxon>Bacteria</taxon>
        <taxon>Bacillati</taxon>
        <taxon>Actinomycetota</taxon>
        <taxon>Actinomycetes</taxon>
        <taxon>Micromonosporales</taxon>
        <taxon>Micromonosporaceae</taxon>
    </lineage>
</organism>
<accession>A0ABQ5R2C4</accession>
<protein>
    <submittedName>
        <fullName evidence="2">NAD(P)H nitroreductase</fullName>
    </submittedName>
</protein>
<dbReference type="RefSeq" id="WP_281899601.1">
    <property type="nucleotide sequence ID" value="NZ_BSDI01000027.1"/>
</dbReference>
<dbReference type="SUPFAM" id="SSF55469">
    <property type="entry name" value="FMN-dependent nitroreductase-like"/>
    <property type="match status" value="2"/>
</dbReference>
<feature type="compositionally biased region" description="Low complexity" evidence="1">
    <location>
        <begin position="218"/>
        <end position="229"/>
    </location>
</feature>
<name>A0ABQ5R2C4_9ACTN</name>
<feature type="region of interest" description="Disordered" evidence="1">
    <location>
        <begin position="306"/>
        <end position="328"/>
    </location>
</feature>
<sequence>MTTHTLIEPLAEAAQRALRAPSVFNTQPWRWRVSADALDLYADRERQLAASDPDGRLLTLSCGAALHHARVALAAAGYRTAVTRFPDVDNPNLLARVRITGEQQPDPGQIALNGAIPFRRTDRRGFAEEPVRESSIRSLRAAVEAEGAFLHEVRPGQMPMLAVATARAAEDELDDPAYRAELHRWTHRPQWSGDGVPPATAVRPAPRRVPVRDHAPGDDTGLDPGTGNDRGAAYAVLFGPDDTPISWLRAGEALSALLLTAVLEGLSAAPLSDTIELAWPRTLMRDLLGGVGEPYLVVRVGIGPDTGDLPPAPRRTPDDAIEVINRPQ</sequence>
<gene>
    <name evidence="2" type="ORF">Pa4123_50110</name>
</gene>
<dbReference type="Gene3D" id="3.40.109.10">
    <property type="entry name" value="NADH Oxidase"/>
    <property type="match status" value="1"/>
</dbReference>
<dbReference type="EMBL" id="BSDI01000027">
    <property type="protein sequence ID" value="GLH99735.1"/>
    <property type="molecule type" value="Genomic_DNA"/>
</dbReference>
<comment type="caution">
    <text evidence="2">The sequence shown here is derived from an EMBL/GenBank/DDBJ whole genome shotgun (WGS) entry which is preliminary data.</text>
</comment>
<dbReference type="NCBIfam" id="NF047509">
    <property type="entry name" value="Rv3131_FMN_oxido"/>
    <property type="match status" value="1"/>
</dbReference>
<proteinExistence type="predicted"/>
<evidence type="ECO:0000313" key="2">
    <source>
        <dbReference type="EMBL" id="GLH99735.1"/>
    </source>
</evidence>